<evidence type="ECO:0000259" key="2">
    <source>
        <dbReference type="PROSITE" id="PS00036"/>
    </source>
</evidence>
<feature type="compositionally biased region" description="Polar residues" evidence="1">
    <location>
        <begin position="109"/>
        <end position="123"/>
    </location>
</feature>
<feature type="region of interest" description="Disordered" evidence="1">
    <location>
        <begin position="97"/>
        <end position="177"/>
    </location>
</feature>
<reference evidence="3" key="2">
    <citation type="submission" date="2012-05" db="EMBL/GenBank/DDBJ databases">
        <title>Annotation of the Genome Sequence of Fusarium oxysporum HDV247.</title>
        <authorList>
            <consortium name="The Broad Institute Genomics Platform"/>
            <person name="Ma L.-J."/>
            <person name="Corby-Kistler H."/>
            <person name="Broz K."/>
            <person name="Gale L.R."/>
            <person name="Jonkers W."/>
            <person name="O'Donnell K."/>
            <person name="Ploetz R."/>
            <person name="Steinberg C."/>
            <person name="Schwartz D.C."/>
            <person name="VanEtten H."/>
            <person name="Zhou S."/>
            <person name="Young S.K."/>
            <person name="Zeng Q."/>
            <person name="Gargeya S."/>
            <person name="Fitzgerald M."/>
            <person name="Abouelleil A."/>
            <person name="Alvarado L."/>
            <person name="Chapman S.B."/>
            <person name="Gainer-Dewar J."/>
            <person name="Goldberg J."/>
            <person name="Griggs A."/>
            <person name="Gujja S."/>
            <person name="Hansen M."/>
            <person name="Howarth C."/>
            <person name="Imamovic A."/>
            <person name="Ireland A."/>
            <person name="Larimer J."/>
            <person name="McCowan C."/>
            <person name="Murphy C."/>
            <person name="Pearson M."/>
            <person name="Poon T.W."/>
            <person name="Priest M."/>
            <person name="Roberts A."/>
            <person name="Saif S."/>
            <person name="Shea T."/>
            <person name="Sykes S."/>
            <person name="Wortman J."/>
            <person name="Nusbaum C."/>
            <person name="Birren B."/>
        </authorList>
    </citation>
    <scope>NUCLEOTIDE SEQUENCE</scope>
    <source>
        <strain evidence="3">HDV247</strain>
    </source>
</reference>
<dbReference type="GO" id="GO:0003700">
    <property type="term" value="F:DNA-binding transcription factor activity"/>
    <property type="evidence" value="ECO:0007669"/>
    <property type="project" value="InterPro"/>
</dbReference>
<feature type="compositionally biased region" description="Basic and acidic residues" evidence="1">
    <location>
        <begin position="137"/>
        <end position="157"/>
    </location>
</feature>
<organism evidence="3">
    <name type="scientific">Fusarium oxysporum f. sp. pisi HDV247</name>
    <dbReference type="NCBI Taxonomy" id="1080344"/>
    <lineage>
        <taxon>Eukaryota</taxon>
        <taxon>Fungi</taxon>
        <taxon>Dikarya</taxon>
        <taxon>Ascomycota</taxon>
        <taxon>Pezizomycotina</taxon>
        <taxon>Sordariomycetes</taxon>
        <taxon>Hypocreomycetidae</taxon>
        <taxon>Hypocreales</taxon>
        <taxon>Nectriaceae</taxon>
        <taxon>Fusarium</taxon>
        <taxon>Fusarium oxysporum species complex</taxon>
    </lineage>
</organism>
<dbReference type="AlphaFoldDB" id="W9NDY9"/>
<dbReference type="PROSITE" id="PS00036">
    <property type="entry name" value="BZIP_BASIC"/>
    <property type="match status" value="1"/>
</dbReference>
<evidence type="ECO:0000256" key="1">
    <source>
        <dbReference type="SAM" id="MobiDB-lite"/>
    </source>
</evidence>
<accession>W9NDY9</accession>
<name>W9NDY9_FUSOX</name>
<dbReference type="Proteomes" id="UP000030751">
    <property type="component" value="Unassembled WGS sequence"/>
</dbReference>
<sequence>MSWTDIQPSPASCPDGPSALNSYDIQDEAENGLDFYSPASPAYSQWKTLELVDWSTFTGRDNLADSSGQHISQSNEILASPDWEARGHLDAHIPIAGAHKSSQDIDQAAFNSPSPSPSHTLTRPQAPAKKAVRKRKTSSEVIEKKDRADKRAQERNRVAASKFRYRRYRGEKRDPIH</sequence>
<proteinExistence type="predicted"/>
<reference evidence="3" key="1">
    <citation type="submission" date="2011-10" db="EMBL/GenBank/DDBJ databases">
        <title>The Genome Sequence of Fusarium oxysporum HDV247.</title>
        <authorList>
            <consortium name="The Broad Institute Genome Sequencing Platform"/>
            <person name="Ma L.-J."/>
            <person name="Gale L.R."/>
            <person name="Schwartz D.C."/>
            <person name="Zhou S."/>
            <person name="Corby-Kistler H."/>
            <person name="Young S.K."/>
            <person name="Zeng Q."/>
            <person name="Gargeya S."/>
            <person name="Fitzgerald M."/>
            <person name="Haas B."/>
            <person name="Abouelleil A."/>
            <person name="Alvarado L."/>
            <person name="Arachchi H.M."/>
            <person name="Berlin A."/>
            <person name="Brown A."/>
            <person name="Chapman S.B."/>
            <person name="Chen Z."/>
            <person name="Dunbar C."/>
            <person name="Freedman E."/>
            <person name="Gearin G."/>
            <person name="Goldberg J."/>
            <person name="Griggs A."/>
            <person name="Gujja S."/>
            <person name="Heiman D."/>
            <person name="Howarth C."/>
            <person name="Larson L."/>
            <person name="Lui A."/>
            <person name="MacDonald P.J.P."/>
            <person name="Montmayeur A."/>
            <person name="Murphy C."/>
            <person name="Neiman D."/>
            <person name="Pearson M."/>
            <person name="Priest M."/>
            <person name="Roberts A."/>
            <person name="Saif S."/>
            <person name="Shea T."/>
            <person name="Shenoy N."/>
            <person name="Sisk P."/>
            <person name="Stolte C."/>
            <person name="Sykes S."/>
            <person name="Wortman J."/>
            <person name="Nusbaum C."/>
            <person name="Birren B."/>
        </authorList>
    </citation>
    <scope>NUCLEOTIDE SEQUENCE [LARGE SCALE GENOMIC DNA]</scope>
    <source>
        <strain evidence="3">HDV247</strain>
    </source>
</reference>
<dbReference type="EMBL" id="JH651029">
    <property type="protein sequence ID" value="EXA30978.1"/>
    <property type="molecule type" value="Genomic_DNA"/>
</dbReference>
<protein>
    <recommendedName>
        <fullName evidence="2">BZIP domain-containing protein</fullName>
    </recommendedName>
</protein>
<feature type="domain" description="BZIP" evidence="2">
    <location>
        <begin position="151"/>
        <end position="166"/>
    </location>
</feature>
<gene>
    <name evidence="3" type="ORF">FOVG_17706</name>
</gene>
<dbReference type="HOGENOM" id="CLU_1525210_0_0_1"/>
<dbReference type="OrthoDB" id="295274at2759"/>
<evidence type="ECO:0000313" key="3">
    <source>
        <dbReference type="EMBL" id="EXA30978.1"/>
    </source>
</evidence>
<feature type="region of interest" description="Disordered" evidence="1">
    <location>
        <begin position="1"/>
        <end position="23"/>
    </location>
</feature>
<dbReference type="InterPro" id="IPR004827">
    <property type="entry name" value="bZIP"/>
</dbReference>
<feature type="compositionally biased region" description="Polar residues" evidence="1">
    <location>
        <begin position="1"/>
        <end position="10"/>
    </location>
</feature>